<accession>A0ABT2SL60</accession>
<dbReference type="Gene3D" id="3.30.70.260">
    <property type="match status" value="1"/>
</dbReference>
<dbReference type="InterPro" id="IPR003607">
    <property type="entry name" value="HD/PDEase_dom"/>
</dbReference>
<dbReference type="InterPro" id="IPR002912">
    <property type="entry name" value="ACT_dom"/>
</dbReference>
<dbReference type="Gene3D" id="3.30.460.10">
    <property type="entry name" value="Beta Polymerase, domain 2"/>
    <property type="match status" value="1"/>
</dbReference>
<dbReference type="Pfam" id="PF13328">
    <property type="entry name" value="HD_4"/>
    <property type="match status" value="1"/>
</dbReference>
<evidence type="ECO:0000256" key="1">
    <source>
        <dbReference type="ARBA" id="ARBA00004976"/>
    </source>
</evidence>
<comment type="function">
    <text evidence="4">In eubacteria ppGpp (guanosine 3'-diphosphate 5'-diphosphate) is a mediator of the stringent response that coordinates a variety of cellular activities in response to changes in nutritional abundance.</text>
</comment>
<dbReference type="CDD" id="cd05399">
    <property type="entry name" value="NT_Rel-Spo_like"/>
    <property type="match status" value="1"/>
</dbReference>
<gene>
    <name evidence="8" type="ORF">OCV47_07645</name>
</gene>
<dbReference type="PROSITE" id="PS51831">
    <property type="entry name" value="HD"/>
    <property type="match status" value="1"/>
</dbReference>
<dbReference type="CDD" id="cd01668">
    <property type="entry name" value="TGS_RSH"/>
    <property type="match status" value="1"/>
</dbReference>
<dbReference type="SUPFAM" id="SSF81271">
    <property type="entry name" value="TGS-like"/>
    <property type="match status" value="1"/>
</dbReference>
<dbReference type="PANTHER" id="PTHR21262:SF31">
    <property type="entry name" value="GTP PYROPHOSPHOKINASE"/>
    <property type="match status" value="1"/>
</dbReference>
<dbReference type="Pfam" id="PF13291">
    <property type="entry name" value="ACT_4"/>
    <property type="match status" value="1"/>
</dbReference>
<comment type="similarity">
    <text evidence="4">Belongs to the relA/spoT family.</text>
</comment>
<dbReference type="Gene3D" id="3.10.20.30">
    <property type="match status" value="1"/>
</dbReference>
<dbReference type="SUPFAM" id="SSF55021">
    <property type="entry name" value="ACT-like"/>
    <property type="match status" value="1"/>
</dbReference>
<evidence type="ECO:0000259" key="5">
    <source>
        <dbReference type="PROSITE" id="PS51671"/>
    </source>
</evidence>
<organism evidence="8 9">
    <name type="scientific">Muricoprocola aceti</name>
    <dbReference type="NCBI Taxonomy" id="2981772"/>
    <lineage>
        <taxon>Bacteria</taxon>
        <taxon>Bacillati</taxon>
        <taxon>Bacillota</taxon>
        <taxon>Clostridia</taxon>
        <taxon>Lachnospirales</taxon>
        <taxon>Lachnospiraceae</taxon>
        <taxon>Muricoprocola</taxon>
    </lineage>
</organism>
<dbReference type="Gene3D" id="1.10.3210.10">
    <property type="entry name" value="Hypothetical protein af1432"/>
    <property type="match status" value="1"/>
</dbReference>
<dbReference type="InterPro" id="IPR006674">
    <property type="entry name" value="HD_domain"/>
</dbReference>
<dbReference type="Pfam" id="PF04607">
    <property type="entry name" value="RelA_SpoT"/>
    <property type="match status" value="1"/>
</dbReference>
<feature type="domain" description="TGS" evidence="7">
    <location>
        <begin position="419"/>
        <end position="482"/>
    </location>
</feature>
<evidence type="ECO:0000259" key="6">
    <source>
        <dbReference type="PROSITE" id="PS51831"/>
    </source>
</evidence>
<dbReference type="SMART" id="SM00954">
    <property type="entry name" value="RelA_SpoT"/>
    <property type="match status" value="1"/>
</dbReference>
<evidence type="ECO:0000256" key="3">
    <source>
        <dbReference type="ARBA" id="ARBA00048244"/>
    </source>
</evidence>
<evidence type="ECO:0000259" key="7">
    <source>
        <dbReference type="PROSITE" id="PS51880"/>
    </source>
</evidence>
<dbReference type="Pfam" id="PF02824">
    <property type="entry name" value="TGS"/>
    <property type="match status" value="1"/>
</dbReference>
<dbReference type="PROSITE" id="PS51671">
    <property type="entry name" value="ACT"/>
    <property type="match status" value="1"/>
</dbReference>
<sequence length="771" mass="87252">MNNTENTTKLEEIKKVEASVKKMEDFTDPEELHQELLAGIRKYHPSADLSLIEKAYQVAAEAHKDQKRKSGEPYIIHPLCVGIILADLEMDKETIAAGLLHDVVEDTVMTYDEIKEEFGEEVAQLVDGVTKLGQLSYSADKVEVQAENLRKMFLAMAKDIRVIIIKLADRLHNMRTLKYMRPEKQKEKARETMDIYAPIAQRLGISKIKVELDDLSLKYLQPDVYYDLVEKIALRKTEREKFVQSIVDHVKKHIDEAGIKAQVDGRVKHFFSIYKKMVNQDKTLDQIYDLFAVRIIVDTVKDCYAALGVIHEMYTPIPGRFKDYIAMPKPNMYQSLHTTLIGPNGTPFEIQIRTFEMHRTAEYGIAAHWKYKEQSDGKKSTGNQEEAKMTWLRQILEWQRDMSDNREFMNLLKSDLDLFAENVYCFTPAGDVKNLPAGSTPIDFAYSVHSAVGNKMVGARVNGKLVNIDYVIQNGDRVEVITSQNSKGPSRDWLKIVKSTQAKNKINQWFKQELKEDNIVKGQSLFASYCKAKGIVQSDLLKPEFMQAVMAKYGFRDWDSVMAAIGHGGLKEGQVGNRLLEEYKKKQKKELTDAQVLQAVENTGTQVQTAGKDKNRRTHNKSGIVVKGIDDVAVRFAKCCSPVPGDEIVGFVTRGRGVTIHRTDCVNMIHLPGEDRVRLIDAEWQAAGDMSGRYPAEIKIFGNNRTGLLVDISKIFTERQIDMIGVNSRTSKQGTATISLSFEVGSRGELDSLIAKLRQVESVIDIERTTG</sequence>
<evidence type="ECO:0000256" key="4">
    <source>
        <dbReference type="RuleBase" id="RU003847"/>
    </source>
</evidence>
<dbReference type="CDD" id="cd04876">
    <property type="entry name" value="ACT_RelA-SpoT"/>
    <property type="match status" value="1"/>
</dbReference>
<dbReference type="EMBL" id="JAOQKE010000006">
    <property type="protein sequence ID" value="MCU6725221.1"/>
    <property type="molecule type" value="Genomic_DNA"/>
</dbReference>
<evidence type="ECO:0000313" key="8">
    <source>
        <dbReference type="EMBL" id="MCU6725221.1"/>
    </source>
</evidence>
<dbReference type="InterPro" id="IPR033655">
    <property type="entry name" value="TGS_RelA/SpoT"/>
</dbReference>
<dbReference type="InterPro" id="IPR045600">
    <property type="entry name" value="RelA/SpoT_AH_RIS"/>
</dbReference>
<evidence type="ECO:0000313" key="9">
    <source>
        <dbReference type="Proteomes" id="UP001652338"/>
    </source>
</evidence>
<dbReference type="EC" id="2.7.6.5" evidence="2"/>
<comment type="pathway">
    <text evidence="1">Purine metabolism; ppGpp biosynthesis; ppGpp from GTP: step 1/2.</text>
</comment>
<dbReference type="InterPro" id="IPR012676">
    <property type="entry name" value="TGS-like"/>
</dbReference>
<dbReference type="InterPro" id="IPR007685">
    <property type="entry name" value="RelA_SpoT"/>
</dbReference>
<name>A0ABT2SL60_9FIRM</name>
<dbReference type="InterPro" id="IPR012675">
    <property type="entry name" value="Beta-grasp_dom_sf"/>
</dbReference>
<dbReference type="Proteomes" id="UP001652338">
    <property type="component" value="Unassembled WGS sequence"/>
</dbReference>
<dbReference type="SMART" id="SM00471">
    <property type="entry name" value="HDc"/>
    <property type="match status" value="1"/>
</dbReference>
<dbReference type="PANTHER" id="PTHR21262">
    <property type="entry name" value="GUANOSINE-3',5'-BIS DIPHOSPHATE 3'-PYROPHOSPHOHYDROLASE"/>
    <property type="match status" value="1"/>
</dbReference>
<dbReference type="InterPro" id="IPR045865">
    <property type="entry name" value="ACT-like_dom_sf"/>
</dbReference>
<reference evidence="8 9" key="1">
    <citation type="journal article" date="2021" name="ISME Commun">
        <title>Automated analysis of genomic sequences facilitates high-throughput and comprehensive description of bacteria.</title>
        <authorList>
            <person name="Hitch T.C.A."/>
        </authorList>
    </citation>
    <scope>NUCLEOTIDE SEQUENCE [LARGE SCALE GENOMIC DNA]</scope>
    <source>
        <strain evidence="8 9">Sanger_29</strain>
    </source>
</reference>
<dbReference type="CDD" id="cd00077">
    <property type="entry name" value="HDc"/>
    <property type="match status" value="1"/>
</dbReference>
<dbReference type="RefSeq" id="WP_117448113.1">
    <property type="nucleotide sequence ID" value="NZ_JAOQKE010000006.1"/>
</dbReference>
<dbReference type="PROSITE" id="PS51880">
    <property type="entry name" value="TGS"/>
    <property type="match status" value="1"/>
</dbReference>
<feature type="domain" description="HD" evidence="6">
    <location>
        <begin position="74"/>
        <end position="174"/>
    </location>
</feature>
<feature type="domain" description="ACT" evidence="5">
    <location>
        <begin position="697"/>
        <end position="771"/>
    </location>
</feature>
<dbReference type="InterPro" id="IPR043519">
    <property type="entry name" value="NT_sf"/>
</dbReference>
<proteinExistence type="inferred from homology"/>
<evidence type="ECO:0000256" key="2">
    <source>
        <dbReference type="ARBA" id="ARBA00013251"/>
    </source>
</evidence>
<keyword evidence="9" id="KW-1185">Reference proteome</keyword>
<dbReference type="InterPro" id="IPR004095">
    <property type="entry name" value="TGS"/>
</dbReference>
<dbReference type="NCBIfam" id="TIGR00691">
    <property type="entry name" value="spoT_relA"/>
    <property type="match status" value="1"/>
</dbReference>
<dbReference type="SUPFAM" id="SSF81301">
    <property type="entry name" value="Nucleotidyltransferase"/>
    <property type="match status" value="1"/>
</dbReference>
<dbReference type="SUPFAM" id="SSF109604">
    <property type="entry name" value="HD-domain/PDEase-like"/>
    <property type="match status" value="1"/>
</dbReference>
<comment type="catalytic activity">
    <reaction evidence="3">
        <text>GTP + ATP = guanosine 3'-diphosphate 5'-triphosphate + AMP</text>
        <dbReference type="Rhea" id="RHEA:22088"/>
        <dbReference type="ChEBI" id="CHEBI:30616"/>
        <dbReference type="ChEBI" id="CHEBI:37565"/>
        <dbReference type="ChEBI" id="CHEBI:142410"/>
        <dbReference type="ChEBI" id="CHEBI:456215"/>
        <dbReference type="EC" id="2.7.6.5"/>
    </reaction>
</comment>
<dbReference type="Pfam" id="PF19296">
    <property type="entry name" value="RelA_AH_RIS"/>
    <property type="match status" value="1"/>
</dbReference>
<comment type="caution">
    <text evidence="8">The sequence shown here is derived from an EMBL/GenBank/DDBJ whole genome shotgun (WGS) entry which is preliminary data.</text>
</comment>
<protein>
    <recommendedName>
        <fullName evidence="2">GTP diphosphokinase</fullName>
        <ecNumber evidence="2">2.7.6.5</ecNumber>
    </recommendedName>
</protein>
<dbReference type="InterPro" id="IPR004811">
    <property type="entry name" value="RelA/Spo_fam"/>
</dbReference>